<keyword evidence="7" id="KW-0732">Signal</keyword>
<dbReference type="InterPro" id="IPR041891">
    <property type="entry name" value="Alpha_CA_prokaryot-like"/>
</dbReference>
<evidence type="ECO:0000256" key="4">
    <source>
        <dbReference type="ARBA" id="ARBA00022833"/>
    </source>
</evidence>
<evidence type="ECO:0000313" key="10">
    <source>
        <dbReference type="EMBL" id="NYD87431.1"/>
    </source>
</evidence>
<dbReference type="Gene3D" id="3.10.200.10">
    <property type="entry name" value="Alpha carbonic anhydrase"/>
    <property type="match status" value="1"/>
</dbReference>
<keyword evidence="3" id="KW-0479">Metal-binding</keyword>
<dbReference type="Proteomes" id="UP000577956">
    <property type="component" value="Unassembled WGS sequence"/>
</dbReference>
<dbReference type="SUPFAM" id="SSF51069">
    <property type="entry name" value="Carbonic anhydrase"/>
    <property type="match status" value="1"/>
</dbReference>
<reference evidence="9 12" key="2">
    <citation type="submission" date="2021-01" db="EMBL/GenBank/DDBJ databases">
        <title>Whole genome shotgun sequence of Cellulomonas oligotrophica NBRC 109435.</title>
        <authorList>
            <person name="Komaki H."/>
            <person name="Tamura T."/>
        </authorList>
    </citation>
    <scope>NUCLEOTIDE SEQUENCE [LARGE SCALE GENOMIC DNA]</scope>
    <source>
        <strain evidence="9 12">NBRC 109435</strain>
    </source>
</reference>
<comment type="similarity">
    <text evidence="1">Belongs to the alpha-carbonic anhydrase family.</text>
</comment>
<dbReference type="PANTHER" id="PTHR18952:SF265">
    <property type="entry name" value="CARBONIC ANHYDRASE"/>
    <property type="match status" value="1"/>
</dbReference>
<evidence type="ECO:0000313" key="12">
    <source>
        <dbReference type="Proteomes" id="UP000618382"/>
    </source>
</evidence>
<evidence type="ECO:0000313" key="11">
    <source>
        <dbReference type="Proteomes" id="UP000577956"/>
    </source>
</evidence>
<evidence type="ECO:0000256" key="5">
    <source>
        <dbReference type="ARBA" id="ARBA00023239"/>
    </source>
</evidence>
<organism evidence="10 11">
    <name type="scientific">Cellulomonas oligotrophica</name>
    <dbReference type="NCBI Taxonomy" id="931536"/>
    <lineage>
        <taxon>Bacteria</taxon>
        <taxon>Bacillati</taxon>
        <taxon>Actinomycetota</taxon>
        <taxon>Actinomycetes</taxon>
        <taxon>Micrococcales</taxon>
        <taxon>Cellulomonadaceae</taxon>
        <taxon>Cellulomonas</taxon>
    </lineage>
</organism>
<protein>
    <recommendedName>
        <fullName evidence="2">carbonic anhydrase</fullName>
        <ecNumber evidence="2">4.2.1.1</ecNumber>
    </recommendedName>
</protein>
<gene>
    <name evidence="10" type="ORF">BKA21_002980</name>
    <name evidence="9" type="ORF">Col01nite_32500</name>
</gene>
<dbReference type="EMBL" id="BONN01000012">
    <property type="protein sequence ID" value="GIG34091.1"/>
    <property type="molecule type" value="Genomic_DNA"/>
</dbReference>
<proteinExistence type="inferred from homology"/>
<dbReference type="AlphaFoldDB" id="A0A7Y9FHG6"/>
<dbReference type="GO" id="GO:0008270">
    <property type="term" value="F:zinc ion binding"/>
    <property type="evidence" value="ECO:0007669"/>
    <property type="project" value="InterPro"/>
</dbReference>
<reference evidence="10 11" key="1">
    <citation type="submission" date="2020-07" db="EMBL/GenBank/DDBJ databases">
        <title>Sequencing the genomes of 1000 actinobacteria strains.</title>
        <authorList>
            <person name="Klenk H.-P."/>
        </authorList>
    </citation>
    <scope>NUCLEOTIDE SEQUENCE [LARGE SCALE GENOMIC DNA]</scope>
    <source>
        <strain evidence="10 11">DSM 24482</strain>
    </source>
</reference>
<feature type="domain" description="Alpha-carbonic anhydrase" evidence="8">
    <location>
        <begin position="45"/>
        <end position="269"/>
    </location>
</feature>
<keyword evidence="12" id="KW-1185">Reference proteome</keyword>
<dbReference type="EC" id="4.2.1.1" evidence="2"/>
<dbReference type="InterPro" id="IPR036398">
    <property type="entry name" value="CA_dom_sf"/>
</dbReference>
<dbReference type="SMART" id="SM01057">
    <property type="entry name" value="Carb_anhydrase"/>
    <property type="match status" value="1"/>
</dbReference>
<evidence type="ECO:0000256" key="7">
    <source>
        <dbReference type="SAM" id="SignalP"/>
    </source>
</evidence>
<dbReference type="Pfam" id="PF00194">
    <property type="entry name" value="Carb_anhydrase"/>
    <property type="match status" value="1"/>
</dbReference>
<keyword evidence="5 10" id="KW-0456">Lyase</keyword>
<dbReference type="PROSITE" id="PS51257">
    <property type="entry name" value="PROKAR_LIPOPROTEIN"/>
    <property type="match status" value="1"/>
</dbReference>
<dbReference type="PROSITE" id="PS51144">
    <property type="entry name" value="ALPHA_CA_2"/>
    <property type="match status" value="1"/>
</dbReference>
<keyword evidence="4" id="KW-0862">Zinc</keyword>
<dbReference type="CDD" id="cd03124">
    <property type="entry name" value="alpha_CA_prokaryotic_like"/>
    <property type="match status" value="1"/>
</dbReference>
<dbReference type="EMBL" id="JACCBK010000001">
    <property type="protein sequence ID" value="NYD87431.1"/>
    <property type="molecule type" value="Genomic_DNA"/>
</dbReference>
<comment type="catalytic activity">
    <reaction evidence="6">
        <text>hydrogencarbonate + H(+) = CO2 + H2O</text>
        <dbReference type="Rhea" id="RHEA:10748"/>
        <dbReference type="ChEBI" id="CHEBI:15377"/>
        <dbReference type="ChEBI" id="CHEBI:15378"/>
        <dbReference type="ChEBI" id="CHEBI:16526"/>
        <dbReference type="ChEBI" id="CHEBI:17544"/>
        <dbReference type="EC" id="4.2.1.1"/>
    </reaction>
</comment>
<evidence type="ECO:0000259" key="8">
    <source>
        <dbReference type="PROSITE" id="PS51144"/>
    </source>
</evidence>
<dbReference type="InterPro" id="IPR023561">
    <property type="entry name" value="Carbonic_anhydrase_a-class"/>
</dbReference>
<evidence type="ECO:0000313" key="9">
    <source>
        <dbReference type="EMBL" id="GIG34091.1"/>
    </source>
</evidence>
<evidence type="ECO:0000256" key="1">
    <source>
        <dbReference type="ARBA" id="ARBA00010718"/>
    </source>
</evidence>
<dbReference type="RefSeq" id="WP_140459774.1">
    <property type="nucleotide sequence ID" value="NZ_BAABFI010000007.1"/>
</dbReference>
<dbReference type="PANTHER" id="PTHR18952">
    <property type="entry name" value="CARBONIC ANHYDRASE"/>
    <property type="match status" value="1"/>
</dbReference>
<feature type="signal peptide" evidence="7">
    <location>
        <begin position="1"/>
        <end position="24"/>
    </location>
</feature>
<dbReference type="GO" id="GO:0004089">
    <property type="term" value="F:carbonate dehydratase activity"/>
    <property type="evidence" value="ECO:0007669"/>
    <property type="project" value="UniProtKB-EC"/>
</dbReference>
<accession>A0A7Y9FHG6</accession>
<comment type="caution">
    <text evidence="10">The sequence shown here is derived from an EMBL/GenBank/DDBJ whole genome shotgun (WGS) entry which is preliminary data.</text>
</comment>
<evidence type="ECO:0000256" key="6">
    <source>
        <dbReference type="ARBA" id="ARBA00048348"/>
    </source>
</evidence>
<dbReference type="InterPro" id="IPR001148">
    <property type="entry name" value="CA_dom"/>
</dbReference>
<sequence length="269" mass="27808">MSRPRPLVLVLTAGVLALTGCTTAGPTQPTAEASTAAAAAGTEHVEFTYAGAEGPEHWGELADDFATCADGTAQSPIDLTDATAIQVPDLALDYGTAGVVLTDNGHTVQADEEPGAAALTVDGHVYELAQFHLHEPAEHTVDGTTYDAELHLVHKDADGAVAVVGVLLTVGAENEALAPYFDALPTQVGSTAEVPALDLAAVLPTDRSSYRYSGSLTTPPCTEGVSWFVLATPVEVSADQLAAFRSVIEPNNRPVQDGHGRDLVLDATD</sequence>
<evidence type="ECO:0000256" key="3">
    <source>
        <dbReference type="ARBA" id="ARBA00022723"/>
    </source>
</evidence>
<evidence type="ECO:0000256" key="2">
    <source>
        <dbReference type="ARBA" id="ARBA00012925"/>
    </source>
</evidence>
<dbReference type="Proteomes" id="UP000618382">
    <property type="component" value="Unassembled WGS sequence"/>
</dbReference>
<feature type="chain" id="PRO_5039466516" description="carbonic anhydrase" evidence="7">
    <location>
        <begin position="25"/>
        <end position="269"/>
    </location>
</feature>
<name>A0A7Y9FHG6_9CELL</name>